<dbReference type="EMBL" id="GG745340">
    <property type="protein sequence ID" value="KNE62309.1"/>
    <property type="molecule type" value="Genomic_DNA"/>
</dbReference>
<dbReference type="Proteomes" id="UP000054350">
    <property type="component" value="Unassembled WGS sequence"/>
</dbReference>
<evidence type="ECO:0000313" key="4">
    <source>
        <dbReference type="Proteomes" id="UP000054350"/>
    </source>
</evidence>
<feature type="region of interest" description="Disordered" evidence="2">
    <location>
        <begin position="124"/>
        <end position="149"/>
    </location>
</feature>
<gene>
    <name evidence="3" type="ORF">AMAG_07541</name>
</gene>
<evidence type="ECO:0000256" key="1">
    <source>
        <dbReference type="SAM" id="Coils"/>
    </source>
</evidence>
<feature type="compositionally biased region" description="Low complexity" evidence="2">
    <location>
        <begin position="27"/>
        <end position="53"/>
    </location>
</feature>
<accession>A0A0L0SIN3</accession>
<feature type="compositionally biased region" description="Basic and acidic residues" evidence="2">
    <location>
        <begin position="670"/>
        <end position="682"/>
    </location>
</feature>
<feature type="compositionally biased region" description="Pro residues" evidence="2">
    <location>
        <begin position="521"/>
        <end position="531"/>
    </location>
</feature>
<feature type="compositionally biased region" description="Low complexity" evidence="2">
    <location>
        <begin position="228"/>
        <end position="241"/>
    </location>
</feature>
<feature type="region of interest" description="Disordered" evidence="2">
    <location>
        <begin position="481"/>
        <end position="547"/>
    </location>
</feature>
<reference evidence="3 4" key="1">
    <citation type="submission" date="2009-11" db="EMBL/GenBank/DDBJ databases">
        <title>Annotation of Allomyces macrogynus ATCC 38327.</title>
        <authorList>
            <consortium name="The Broad Institute Genome Sequencing Platform"/>
            <person name="Russ C."/>
            <person name="Cuomo C."/>
            <person name="Burger G."/>
            <person name="Gray M.W."/>
            <person name="Holland P.W.H."/>
            <person name="King N."/>
            <person name="Lang F.B.F."/>
            <person name="Roger A.J."/>
            <person name="Ruiz-Trillo I."/>
            <person name="Young S.K."/>
            <person name="Zeng Q."/>
            <person name="Gargeya S."/>
            <person name="Fitzgerald M."/>
            <person name="Haas B."/>
            <person name="Abouelleil A."/>
            <person name="Alvarado L."/>
            <person name="Arachchi H.M."/>
            <person name="Berlin A."/>
            <person name="Chapman S.B."/>
            <person name="Gearin G."/>
            <person name="Goldberg J."/>
            <person name="Griggs A."/>
            <person name="Gujja S."/>
            <person name="Hansen M."/>
            <person name="Heiman D."/>
            <person name="Howarth C."/>
            <person name="Larimer J."/>
            <person name="Lui A."/>
            <person name="MacDonald P.J.P."/>
            <person name="McCowen C."/>
            <person name="Montmayeur A."/>
            <person name="Murphy C."/>
            <person name="Neiman D."/>
            <person name="Pearson M."/>
            <person name="Priest M."/>
            <person name="Roberts A."/>
            <person name="Saif S."/>
            <person name="Shea T."/>
            <person name="Sisk P."/>
            <person name="Stolte C."/>
            <person name="Sykes S."/>
            <person name="Wortman J."/>
            <person name="Nusbaum C."/>
            <person name="Birren B."/>
        </authorList>
    </citation>
    <scope>NUCLEOTIDE SEQUENCE [LARGE SCALE GENOMIC DNA]</scope>
    <source>
        <strain evidence="3 4">ATCC 38327</strain>
    </source>
</reference>
<name>A0A0L0SIN3_ALLM3</name>
<proteinExistence type="predicted"/>
<feature type="region of interest" description="Disordered" evidence="2">
    <location>
        <begin position="1"/>
        <end position="68"/>
    </location>
</feature>
<keyword evidence="4" id="KW-1185">Reference proteome</keyword>
<feature type="coiled-coil region" evidence="1">
    <location>
        <begin position="446"/>
        <end position="480"/>
    </location>
</feature>
<reference evidence="4" key="2">
    <citation type="submission" date="2009-11" db="EMBL/GenBank/DDBJ databases">
        <title>The Genome Sequence of Allomyces macrogynus strain ATCC 38327.</title>
        <authorList>
            <consortium name="The Broad Institute Genome Sequencing Platform"/>
            <person name="Russ C."/>
            <person name="Cuomo C."/>
            <person name="Shea T."/>
            <person name="Young S.K."/>
            <person name="Zeng Q."/>
            <person name="Koehrsen M."/>
            <person name="Haas B."/>
            <person name="Borodovsky M."/>
            <person name="Guigo R."/>
            <person name="Alvarado L."/>
            <person name="Berlin A."/>
            <person name="Borenstein D."/>
            <person name="Chen Z."/>
            <person name="Engels R."/>
            <person name="Freedman E."/>
            <person name="Gellesch M."/>
            <person name="Goldberg J."/>
            <person name="Griggs A."/>
            <person name="Gujja S."/>
            <person name="Heiman D."/>
            <person name="Hepburn T."/>
            <person name="Howarth C."/>
            <person name="Jen D."/>
            <person name="Larson L."/>
            <person name="Lewis B."/>
            <person name="Mehta T."/>
            <person name="Park D."/>
            <person name="Pearson M."/>
            <person name="Roberts A."/>
            <person name="Saif S."/>
            <person name="Shenoy N."/>
            <person name="Sisk P."/>
            <person name="Stolte C."/>
            <person name="Sykes S."/>
            <person name="Walk T."/>
            <person name="White J."/>
            <person name="Yandava C."/>
            <person name="Burger G."/>
            <person name="Gray M.W."/>
            <person name="Holland P.W.H."/>
            <person name="King N."/>
            <person name="Lang F.B.F."/>
            <person name="Roger A.J."/>
            <person name="Ruiz-Trillo I."/>
            <person name="Lander E."/>
            <person name="Nusbaum C."/>
        </authorList>
    </citation>
    <scope>NUCLEOTIDE SEQUENCE [LARGE SCALE GENOMIC DNA]</scope>
    <source>
        <strain evidence="4">ATCC 38327</strain>
    </source>
</reference>
<feature type="compositionally biased region" description="Low complexity" evidence="2">
    <location>
        <begin position="510"/>
        <end position="520"/>
    </location>
</feature>
<feature type="compositionally biased region" description="Pro residues" evidence="2">
    <location>
        <begin position="135"/>
        <end position="144"/>
    </location>
</feature>
<protein>
    <submittedName>
        <fullName evidence="3">Uncharacterized protein</fullName>
    </submittedName>
</protein>
<feature type="compositionally biased region" description="Acidic residues" evidence="2">
    <location>
        <begin position="194"/>
        <end position="203"/>
    </location>
</feature>
<feature type="compositionally biased region" description="Low complexity" evidence="2">
    <location>
        <begin position="205"/>
        <end position="215"/>
    </location>
</feature>
<evidence type="ECO:0000256" key="2">
    <source>
        <dbReference type="SAM" id="MobiDB-lite"/>
    </source>
</evidence>
<organism evidence="3 4">
    <name type="scientific">Allomyces macrogynus (strain ATCC 38327)</name>
    <name type="common">Allomyces javanicus var. macrogynus</name>
    <dbReference type="NCBI Taxonomy" id="578462"/>
    <lineage>
        <taxon>Eukaryota</taxon>
        <taxon>Fungi</taxon>
        <taxon>Fungi incertae sedis</taxon>
        <taxon>Blastocladiomycota</taxon>
        <taxon>Blastocladiomycetes</taxon>
        <taxon>Blastocladiales</taxon>
        <taxon>Blastocladiaceae</taxon>
        <taxon>Allomyces</taxon>
    </lineage>
</organism>
<sequence>MHRGPALTPAEHALANRPESPFAVRRPSAAATAGTAPTTPSSTTTTATPAATSLPQRSRLFSPPPLHPPRFDFLAATARLGGALAPSMDLVSSRPRAGSAPSVAALANPFMPAAPRARAWPAAAAPTPMTVADDPPTPPHPPANPNLAAPRGILRRAPVDAAAITPRALGTSAPAVSLRKVASTPHLPRADTTDAMDEIDDDYGPPAASATACARSRSRSRGPPPPASAVTPTPTPSGTSSARRRIRRDIDALLARHHRSNPDLRGAALAEQAAMGEDGDECEPHRAVPEPPALMAHPVPLTLTRNQNRGTPSPPPPPAVYARVPSRTEMARAPSRGPLGDGMHDMPPRAPSRADLRTPIAAAPIPRAPSRGDLPVYPHAPKLRMPMDPAPIARVPSRAEGVLAAAVLPQAHAVRSVQRTGRCWLKLLHYEAAALSSSETSLVQQKADLAAQVLQLQQRVRDLERDKLALQSQLAAITTTATKDPLRTPTAPTFFDRPITPATTVRRGSESSTASSLRAPSPTPRTRPPTGPSSSALPTPTPRTDSSVVFSEWDDADVTFLSNVALDLVSDRVVKVPRHAAAVVPEAVPAAQEDVLVDRTPARASMVLPDITSPSLFRPLFADLGGPGGVVPVVAEEDEELETKATAPHRESGWSDVVITGFDEDASVCSRDEDADRRRHEQEDEGEEDHARPLHRLAQVNGSQIWMGAGAAGVEVGETVTSPSA</sequence>
<feature type="compositionally biased region" description="Low complexity" evidence="2">
    <location>
        <begin position="124"/>
        <end position="134"/>
    </location>
</feature>
<dbReference type="AlphaFoldDB" id="A0A0L0SIN3"/>
<feature type="compositionally biased region" description="Polar residues" evidence="2">
    <location>
        <begin position="536"/>
        <end position="547"/>
    </location>
</feature>
<keyword evidence="1" id="KW-0175">Coiled coil</keyword>
<evidence type="ECO:0000313" key="3">
    <source>
        <dbReference type="EMBL" id="KNE62309.1"/>
    </source>
</evidence>
<dbReference type="VEuPathDB" id="FungiDB:AMAG_07541"/>
<feature type="region of interest" description="Disordered" evidence="2">
    <location>
        <begin position="665"/>
        <end position="694"/>
    </location>
</feature>
<feature type="region of interest" description="Disordered" evidence="2">
    <location>
        <begin position="180"/>
        <end position="245"/>
    </location>
</feature>